<sequence length="138" mass="14076">WSAGTLAAALDLHSPYWAATAAVAVLLGTDARHTRARALHRVTGTLLGTILTAALFWLDLPAGPTVALIGLMLVCVELLVVNQYVLAVSLITPVSLSLVHLGAGSPPGADLIAIRLGETLVGIAVGLAAGLLLFPRTG</sequence>
<keyword evidence="8" id="KW-1185">Reference proteome</keyword>
<comment type="caution">
    <text evidence="7">The sequence shown here is derived from an EMBL/GenBank/DDBJ whole genome shotgun (WGS) entry which is preliminary data.</text>
</comment>
<dbReference type="Proteomes" id="UP000247602">
    <property type="component" value="Unassembled WGS sequence"/>
</dbReference>
<gene>
    <name evidence="7" type="ORF">DMO24_23910</name>
</gene>
<evidence type="ECO:0000256" key="2">
    <source>
        <dbReference type="ARBA" id="ARBA00022692"/>
    </source>
</evidence>
<organism evidence="7 8">
    <name type="scientific">Modestobacter versicolor</name>
    <dbReference type="NCBI Taxonomy" id="429133"/>
    <lineage>
        <taxon>Bacteria</taxon>
        <taxon>Bacillati</taxon>
        <taxon>Actinomycetota</taxon>
        <taxon>Actinomycetes</taxon>
        <taxon>Geodermatophilales</taxon>
        <taxon>Geodermatophilaceae</taxon>
        <taxon>Modestobacter</taxon>
    </lineage>
</organism>
<reference evidence="7 8" key="1">
    <citation type="submission" date="2018-06" db="EMBL/GenBank/DDBJ databases">
        <title>Draft genome sequence of Modestobacter versicolor CP153-2.</title>
        <authorList>
            <person name="Gundlapally S.R."/>
        </authorList>
    </citation>
    <scope>NUCLEOTIDE SEQUENCE [LARGE SCALE GENOMIC DNA]</scope>
    <source>
        <strain evidence="7 8">CP153-2</strain>
    </source>
</reference>
<keyword evidence="4 5" id="KW-0472">Membrane</keyword>
<evidence type="ECO:0000256" key="5">
    <source>
        <dbReference type="SAM" id="Phobius"/>
    </source>
</evidence>
<feature type="transmembrane region" description="Helical" evidence="5">
    <location>
        <begin position="38"/>
        <end position="58"/>
    </location>
</feature>
<dbReference type="GO" id="GO:0016020">
    <property type="term" value="C:membrane"/>
    <property type="evidence" value="ECO:0007669"/>
    <property type="project" value="UniProtKB-SubCell"/>
</dbReference>
<dbReference type="AlphaFoldDB" id="A0A323V281"/>
<proteinExistence type="predicted"/>
<comment type="subcellular location">
    <subcellularLocation>
        <location evidence="1">Membrane</location>
        <topology evidence="1">Multi-pass membrane protein</topology>
    </subcellularLocation>
</comment>
<evidence type="ECO:0000256" key="4">
    <source>
        <dbReference type="ARBA" id="ARBA00023136"/>
    </source>
</evidence>
<name>A0A323V281_9ACTN</name>
<keyword evidence="3 5" id="KW-1133">Transmembrane helix</keyword>
<feature type="non-terminal residue" evidence="7">
    <location>
        <position position="1"/>
    </location>
</feature>
<dbReference type="RefSeq" id="WP_146251802.1">
    <property type="nucleotide sequence ID" value="NZ_QKNV01000586.1"/>
</dbReference>
<feature type="non-terminal residue" evidence="7">
    <location>
        <position position="138"/>
    </location>
</feature>
<evidence type="ECO:0000259" key="6">
    <source>
        <dbReference type="Pfam" id="PF13515"/>
    </source>
</evidence>
<feature type="domain" description="Integral membrane bound transporter" evidence="6">
    <location>
        <begin position="3"/>
        <end position="128"/>
    </location>
</feature>
<dbReference type="InterPro" id="IPR049453">
    <property type="entry name" value="Memb_transporter_dom"/>
</dbReference>
<evidence type="ECO:0000313" key="8">
    <source>
        <dbReference type="Proteomes" id="UP000247602"/>
    </source>
</evidence>
<keyword evidence="2 5" id="KW-0812">Transmembrane</keyword>
<protein>
    <submittedName>
        <fullName evidence="7">FUSC family protein</fullName>
    </submittedName>
</protein>
<feature type="transmembrane region" description="Helical" evidence="5">
    <location>
        <begin position="112"/>
        <end position="134"/>
    </location>
</feature>
<dbReference type="OrthoDB" id="5178782at2"/>
<evidence type="ECO:0000313" key="7">
    <source>
        <dbReference type="EMBL" id="PZA18847.1"/>
    </source>
</evidence>
<accession>A0A323V281</accession>
<evidence type="ECO:0000256" key="1">
    <source>
        <dbReference type="ARBA" id="ARBA00004141"/>
    </source>
</evidence>
<dbReference type="Pfam" id="PF13515">
    <property type="entry name" value="FUSC_2"/>
    <property type="match status" value="1"/>
</dbReference>
<feature type="transmembrane region" description="Helical" evidence="5">
    <location>
        <begin position="65"/>
        <end position="92"/>
    </location>
</feature>
<dbReference type="EMBL" id="QKNV01000586">
    <property type="protein sequence ID" value="PZA18847.1"/>
    <property type="molecule type" value="Genomic_DNA"/>
</dbReference>
<evidence type="ECO:0000256" key="3">
    <source>
        <dbReference type="ARBA" id="ARBA00022989"/>
    </source>
</evidence>